<dbReference type="AlphaFoldDB" id="C7R0S7"/>
<dbReference type="PANTHER" id="PTHR38445">
    <property type="entry name" value="HTH-TYPE TRANSCRIPTIONAL REPRESSOR YTRA"/>
    <property type="match status" value="1"/>
</dbReference>
<protein>
    <submittedName>
        <fullName evidence="5">Transcriptional regulator, GntR family</fullName>
    </submittedName>
</protein>
<dbReference type="SUPFAM" id="SSF46785">
    <property type="entry name" value="Winged helix' DNA-binding domain"/>
    <property type="match status" value="1"/>
</dbReference>
<accession>C7R0S7</accession>
<dbReference type="PANTHER" id="PTHR38445:SF9">
    <property type="entry name" value="HTH-TYPE TRANSCRIPTIONAL REPRESSOR YTRA"/>
    <property type="match status" value="1"/>
</dbReference>
<keyword evidence="2" id="KW-0238">DNA-binding</keyword>
<keyword evidence="1" id="KW-0805">Transcription regulation</keyword>
<dbReference type="InterPro" id="IPR036388">
    <property type="entry name" value="WH-like_DNA-bd_sf"/>
</dbReference>
<dbReference type="HOGENOM" id="CLU_017584_10_1_11"/>
<name>C7R0S7_JONDD</name>
<dbReference type="Pfam" id="PF00392">
    <property type="entry name" value="GntR"/>
    <property type="match status" value="1"/>
</dbReference>
<dbReference type="SMART" id="SM00345">
    <property type="entry name" value="HTH_GNTR"/>
    <property type="match status" value="1"/>
</dbReference>
<dbReference type="STRING" id="471856.Jden_0570"/>
<evidence type="ECO:0000259" key="4">
    <source>
        <dbReference type="PROSITE" id="PS50949"/>
    </source>
</evidence>
<evidence type="ECO:0000256" key="1">
    <source>
        <dbReference type="ARBA" id="ARBA00023015"/>
    </source>
</evidence>
<evidence type="ECO:0000313" key="6">
    <source>
        <dbReference type="Proteomes" id="UP000000628"/>
    </source>
</evidence>
<organism evidence="5 6">
    <name type="scientific">Jonesia denitrificans (strain ATCC 14870 / DSM 20603 / BCRC 15368 / CIP 55.134 / JCM 11481 / NBRC 15587 / NCTC 10816 / Prevot 55134)</name>
    <name type="common">Listeria denitrificans</name>
    <dbReference type="NCBI Taxonomy" id="471856"/>
    <lineage>
        <taxon>Bacteria</taxon>
        <taxon>Bacillati</taxon>
        <taxon>Actinomycetota</taxon>
        <taxon>Actinomycetes</taxon>
        <taxon>Micrococcales</taxon>
        <taxon>Jonesiaceae</taxon>
        <taxon>Jonesia</taxon>
    </lineage>
</organism>
<feature type="domain" description="HTH gntR-type" evidence="4">
    <location>
        <begin position="10"/>
        <end position="78"/>
    </location>
</feature>
<dbReference type="RefSeq" id="WP_015770863.1">
    <property type="nucleotide sequence ID" value="NC_013174.1"/>
</dbReference>
<sequence>MIHLDLTSGTPPFTQIKRQIIDQISRGQLPVGEKLPPIRTLAQELGLAVNTVARSYRALEDEGYVVTQGRAGTRVSARAVSKEVALAHHAKAYVAIAREAGASDDEALDAIRAFLKDMP</sequence>
<keyword evidence="6" id="KW-1185">Reference proteome</keyword>
<dbReference type="Proteomes" id="UP000000628">
    <property type="component" value="Chromosome"/>
</dbReference>
<dbReference type="GO" id="GO:0003677">
    <property type="term" value="F:DNA binding"/>
    <property type="evidence" value="ECO:0007669"/>
    <property type="project" value="UniProtKB-KW"/>
</dbReference>
<dbReference type="eggNOG" id="COG1725">
    <property type="taxonomic scope" value="Bacteria"/>
</dbReference>
<dbReference type="CDD" id="cd07377">
    <property type="entry name" value="WHTH_GntR"/>
    <property type="match status" value="1"/>
</dbReference>
<keyword evidence="3" id="KW-0804">Transcription</keyword>
<evidence type="ECO:0000256" key="2">
    <source>
        <dbReference type="ARBA" id="ARBA00023125"/>
    </source>
</evidence>
<evidence type="ECO:0000313" key="5">
    <source>
        <dbReference type="EMBL" id="ACV08234.1"/>
    </source>
</evidence>
<reference evidence="5 6" key="1">
    <citation type="journal article" date="2009" name="Stand. Genomic Sci.">
        <title>Complete genome sequence of Jonesia denitrificans type strain (Prevot 55134).</title>
        <authorList>
            <person name="Pukall R."/>
            <person name="Gehrich-Schroter G."/>
            <person name="Lapidus A."/>
            <person name="Nolan M."/>
            <person name="Glavina Del Rio T."/>
            <person name="Lucas S."/>
            <person name="Chen F."/>
            <person name="Tice H."/>
            <person name="Pitluck S."/>
            <person name="Cheng J.F."/>
            <person name="Copeland A."/>
            <person name="Saunders E."/>
            <person name="Brettin T."/>
            <person name="Detter J.C."/>
            <person name="Bruce D."/>
            <person name="Goodwin L."/>
            <person name="Pati A."/>
            <person name="Ivanova N."/>
            <person name="Mavromatis K."/>
            <person name="Ovchinnikova G."/>
            <person name="Chen A."/>
            <person name="Palaniappan K."/>
            <person name="Land M."/>
            <person name="Hauser L."/>
            <person name="Chang Y.J."/>
            <person name="Jeffries C.D."/>
            <person name="Chain P."/>
            <person name="Goker M."/>
            <person name="Bristow J."/>
            <person name="Eisen J.A."/>
            <person name="Markowitz V."/>
            <person name="Hugenholtz P."/>
            <person name="Kyrpides N.C."/>
            <person name="Klenk H.P."/>
            <person name="Han C."/>
        </authorList>
    </citation>
    <scope>NUCLEOTIDE SEQUENCE [LARGE SCALE GENOMIC DNA]</scope>
    <source>
        <strain evidence="6">ATCC 14870 / DSM 20603 / BCRC 15368 / CIP 55.134 / JCM 11481 / NBRC 15587 / NCTC 10816 / Prevot 55134</strain>
    </source>
</reference>
<dbReference type="Gene3D" id="1.10.10.10">
    <property type="entry name" value="Winged helix-like DNA-binding domain superfamily/Winged helix DNA-binding domain"/>
    <property type="match status" value="1"/>
</dbReference>
<dbReference type="EMBL" id="CP001706">
    <property type="protein sequence ID" value="ACV08234.1"/>
    <property type="molecule type" value="Genomic_DNA"/>
</dbReference>
<dbReference type="InterPro" id="IPR036390">
    <property type="entry name" value="WH_DNA-bd_sf"/>
</dbReference>
<dbReference type="GO" id="GO:0003700">
    <property type="term" value="F:DNA-binding transcription factor activity"/>
    <property type="evidence" value="ECO:0007669"/>
    <property type="project" value="InterPro"/>
</dbReference>
<dbReference type="PROSITE" id="PS50949">
    <property type="entry name" value="HTH_GNTR"/>
    <property type="match status" value="1"/>
</dbReference>
<evidence type="ECO:0000256" key="3">
    <source>
        <dbReference type="ARBA" id="ARBA00023163"/>
    </source>
</evidence>
<gene>
    <name evidence="5" type="ordered locus">Jden_0570</name>
</gene>
<proteinExistence type="predicted"/>
<dbReference type="InterPro" id="IPR000524">
    <property type="entry name" value="Tscrpt_reg_HTH_GntR"/>
</dbReference>
<dbReference type="KEGG" id="jde:Jden_0570"/>